<feature type="compositionally biased region" description="Basic and acidic residues" evidence="1">
    <location>
        <begin position="1"/>
        <end position="10"/>
    </location>
</feature>
<dbReference type="CDD" id="cd00158">
    <property type="entry name" value="RHOD"/>
    <property type="match status" value="1"/>
</dbReference>
<feature type="region of interest" description="Disordered" evidence="1">
    <location>
        <begin position="1"/>
        <end position="20"/>
    </location>
</feature>
<evidence type="ECO:0000259" key="2">
    <source>
        <dbReference type="PROSITE" id="PS50206"/>
    </source>
</evidence>
<gene>
    <name evidence="3" type="ORF">DUNSADRAFT_16620</name>
</gene>
<dbReference type="EMBL" id="MU070208">
    <property type="protein sequence ID" value="KAF5829063.1"/>
    <property type="molecule type" value="Genomic_DNA"/>
</dbReference>
<dbReference type="InterPro" id="IPR036873">
    <property type="entry name" value="Rhodanese-like_dom_sf"/>
</dbReference>
<dbReference type="SUPFAM" id="SSF52821">
    <property type="entry name" value="Rhodanese/Cell cycle control phosphatase"/>
    <property type="match status" value="1"/>
</dbReference>
<organism evidence="3 4">
    <name type="scientific">Dunaliella salina</name>
    <name type="common">Green alga</name>
    <name type="synonym">Protococcus salinus</name>
    <dbReference type="NCBI Taxonomy" id="3046"/>
    <lineage>
        <taxon>Eukaryota</taxon>
        <taxon>Viridiplantae</taxon>
        <taxon>Chlorophyta</taxon>
        <taxon>core chlorophytes</taxon>
        <taxon>Chlorophyceae</taxon>
        <taxon>CS clade</taxon>
        <taxon>Chlamydomonadales</taxon>
        <taxon>Dunaliellaceae</taxon>
        <taxon>Dunaliella</taxon>
    </lineage>
</organism>
<evidence type="ECO:0000313" key="4">
    <source>
        <dbReference type="Proteomes" id="UP000815325"/>
    </source>
</evidence>
<dbReference type="Gene3D" id="3.40.250.10">
    <property type="entry name" value="Rhodanese-like domain"/>
    <property type="match status" value="1"/>
</dbReference>
<reference evidence="3" key="1">
    <citation type="submission" date="2017-08" db="EMBL/GenBank/DDBJ databases">
        <authorList>
            <person name="Polle J.E."/>
            <person name="Barry K."/>
            <person name="Cushman J."/>
            <person name="Schmutz J."/>
            <person name="Tran D."/>
            <person name="Hathwaick L.T."/>
            <person name="Yim W.C."/>
            <person name="Jenkins J."/>
            <person name="Mckie-Krisberg Z.M."/>
            <person name="Prochnik S."/>
            <person name="Lindquist E."/>
            <person name="Dockter R.B."/>
            <person name="Adam C."/>
            <person name="Molina H."/>
            <person name="Bunkerborg J."/>
            <person name="Jin E."/>
            <person name="Buchheim M."/>
            <person name="Magnuson J."/>
        </authorList>
    </citation>
    <scope>NUCLEOTIDE SEQUENCE</scope>
    <source>
        <strain evidence="3">CCAP 19/18</strain>
    </source>
</reference>
<keyword evidence="4" id="KW-1185">Reference proteome</keyword>
<accession>A0ABQ7G391</accession>
<protein>
    <submittedName>
        <fullName evidence="3">Rhodanese-like domain-containing protein</fullName>
    </submittedName>
</protein>
<dbReference type="InterPro" id="IPR052367">
    <property type="entry name" value="Thiosulfate_ST/Rhodanese-like"/>
</dbReference>
<dbReference type="PROSITE" id="PS50206">
    <property type="entry name" value="RHODANESE_3"/>
    <property type="match status" value="1"/>
</dbReference>
<name>A0ABQ7G391_DUNSA</name>
<comment type="caution">
    <text evidence="3">The sequence shown here is derived from an EMBL/GenBank/DDBJ whole genome shotgun (WGS) entry which is preliminary data.</text>
</comment>
<dbReference type="Proteomes" id="UP000815325">
    <property type="component" value="Unassembled WGS sequence"/>
</dbReference>
<dbReference type="PANTHER" id="PTHR45431">
    <property type="entry name" value="RHODANESE-LIKE DOMAIN-CONTAINING PROTEIN 15, CHLOROPLASTIC"/>
    <property type="match status" value="1"/>
</dbReference>
<dbReference type="Pfam" id="PF00581">
    <property type="entry name" value="Rhodanese"/>
    <property type="match status" value="1"/>
</dbReference>
<proteinExistence type="predicted"/>
<feature type="domain" description="Rhodanese" evidence="2">
    <location>
        <begin position="1"/>
        <end position="85"/>
    </location>
</feature>
<evidence type="ECO:0000313" key="3">
    <source>
        <dbReference type="EMBL" id="KAF5829063.1"/>
    </source>
</evidence>
<evidence type="ECO:0000256" key="1">
    <source>
        <dbReference type="SAM" id="MobiDB-lite"/>
    </source>
</evidence>
<feature type="non-terminal residue" evidence="3">
    <location>
        <position position="1"/>
    </location>
</feature>
<dbReference type="InterPro" id="IPR001763">
    <property type="entry name" value="Rhodanese-like_dom"/>
</dbReference>
<sequence>VDVRRPEEFANGHPPGAMNVNVQGEKFVESVTQAFPDKDAKILVGCQSGARSTMACSQLADKYPNLVNFKGSFNSWQGANMPVEK</sequence>
<dbReference type="PANTHER" id="PTHR45431:SF3">
    <property type="entry name" value="RHODANESE-LIKE DOMAIN-CONTAINING PROTEIN 15, CHLOROPLASTIC"/>
    <property type="match status" value="1"/>
</dbReference>